<feature type="cross-link" description="5-imidazolinone (Ala-Gly)" evidence="6">
    <location>
        <begin position="144"/>
        <end position="146"/>
    </location>
</feature>
<dbReference type="InterPro" id="IPR001106">
    <property type="entry name" value="Aromatic_Lyase"/>
</dbReference>
<dbReference type="GO" id="GO:0019557">
    <property type="term" value="P:L-histidine catabolic process to glutamate and formate"/>
    <property type="evidence" value="ECO:0007669"/>
    <property type="project" value="UniProtKB-UniPathway"/>
</dbReference>
<proteinExistence type="inferred from homology"/>
<organism evidence="11 12">
    <name type="scientific">Roseateles aquatilis</name>
    <dbReference type="NCBI Taxonomy" id="431061"/>
    <lineage>
        <taxon>Bacteria</taxon>
        <taxon>Pseudomonadati</taxon>
        <taxon>Pseudomonadota</taxon>
        <taxon>Betaproteobacteria</taxon>
        <taxon>Burkholderiales</taxon>
        <taxon>Sphaerotilaceae</taxon>
        <taxon>Roseateles</taxon>
    </lineage>
</organism>
<dbReference type="SUPFAM" id="SSF48557">
    <property type="entry name" value="L-aspartase-like"/>
    <property type="match status" value="1"/>
</dbReference>
<reference evidence="11 12" key="1">
    <citation type="journal article" date="2008" name="Int. J. Syst. Evol. Microbiol.">
        <title>Description of Roseateles aquatilis sp. nov. and Roseateles terrae sp. nov., in the class Betaproteobacteria, and emended description of the genus Roseateles.</title>
        <authorList>
            <person name="Gomila M."/>
            <person name="Bowien B."/>
            <person name="Falsen E."/>
            <person name="Moore E.R."/>
            <person name="Lalucat J."/>
        </authorList>
    </citation>
    <scope>NUCLEOTIDE SEQUENCE [LARGE SCALE GENOMIC DNA]</scope>
    <source>
        <strain evidence="11 12">CCUG 48205</strain>
    </source>
</reference>
<evidence type="ECO:0000313" key="11">
    <source>
        <dbReference type="EMBL" id="OWQ93543.1"/>
    </source>
</evidence>
<evidence type="ECO:0000313" key="12">
    <source>
        <dbReference type="Proteomes" id="UP000197468"/>
    </source>
</evidence>
<dbReference type="InterPro" id="IPR008948">
    <property type="entry name" value="L-Aspartase-like"/>
</dbReference>
<dbReference type="AlphaFoldDB" id="A0A246JM09"/>
<feature type="region of interest" description="Disordered" evidence="10">
    <location>
        <begin position="320"/>
        <end position="344"/>
    </location>
</feature>
<dbReference type="CDD" id="cd00332">
    <property type="entry name" value="PAL-HAL"/>
    <property type="match status" value="1"/>
</dbReference>
<evidence type="ECO:0000256" key="9">
    <source>
        <dbReference type="RuleBase" id="RU004480"/>
    </source>
</evidence>
<evidence type="ECO:0000256" key="4">
    <source>
        <dbReference type="ARBA" id="ARBA00023239"/>
    </source>
</evidence>
<dbReference type="PANTHER" id="PTHR10362">
    <property type="entry name" value="HISTIDINE AMMONIA-LYASE"/>
    <property type="match status" value="1"/>
</dbReference>
<dbReference type="Gene3D" id="1.20.200.10">
    <property type="entry name" value="Fumarase/aspartase (Central domain)"/>
    <property type="match status" value="1"/>
</dbReference>
<comment type="caution">
    <text evidence="11">The sequence shown here is derived from an EMBL/GenBank/DDBJ whole genome shotgun (WGS) entry which is preliminary data.</text>
</comment>
<evidence type="ECO:0000256" key="6">
    <source>
        <dbReference type="HAMAP-Rule" id="MF_00229"/>
    </source>
</evidence>
<dbReference type="InterPro" id="IPR022313">
    <property type="entry name" value="Phe/His_NH3-lyase_AS"/>
</dbReference>
<dbReference type="Proteomes" id="UP000197468">
    <property type="component" value="Unassembled WGS sequence"/>
</dbReference>
<keyword evidence="6" id="KW-0963">Cytoplasm</keyword>
<dbReference type="InterPro" id="IPR024083">
    <property type="entry name" value="Fumarase/histidase_N"/>
</dbReference>
<evidence type="ECO:0000256" key="8">
    <source>
        <dbReference type="RuleBase" id="RU004479"/>
    </source>
</evidence>
<dbReference type="Pfam" id="PF00221">
    <property type="entry name" value="Lyase_aromatic"/>
    <property type="match status" value="1"/>
</dbReference>
<dbReference type="EMBL" id="NIOF01000001">
    <property type="protein sequence ID" value="OWQ93543.1"/>
    <property type="molecule type" value="Genomic_DNA"/>
</dbReference>
<keyword evidence="3 6" id="KW-0369">Histidine metabolism</keyword>
<comment type="PTM">
    <text evidence="6">Contains an active site 4-methylidene-imidazol-5-one (MIO), which is formed autocatalytically by cyclization and dehydration of residues Ala-Ser-Gly.</text>
</comment>
<evidence type="ECO:0000256" key="5">
    <source>
        <dbReference type="ARBA" id="ARBA00049269"/>
    </source>
</evidence>
<comment type="subcellular location">
    <subcellularLocation>
        <location evidence="6 9">Cytoplasm</location>
    </subcellularLocation>
</comment>
<dbReference type="GO" id="GO:0005737">
    <property type="term" value="C:cytoplasm"/>
    <property type="evidence" value="ECO:0007669"/>
    <property type="project" value="UniProtKB-SubCell"/>
</dbReference>
<evidence type="ECO:0000256" key="10">
    <source>
        <dbReference type="SAM" id="MobiDB-lite"/>
    </source>
</evidence>
<evidence type="ECO:0000256" key="1">
    <source>
        <dbReference type="ARBA" id="ARBA00005113"/>
    </source>
</evidence>
<comment type="similarity">
    <text evidence="6 7">Belongs to the PAL/histidase family.</text>
</comment>
<dbReference type="InterPro" id="IPR005921">
    <property type="entry name" value="HutH"/>
</dbReference>
<evidence type="ECO:0000256" key="7">
    <source>
        <dbReference type="RuleBase" id="RU003954"/>
    </source>
</evidence>
<feature type="compositionally biased region" description="Low complexity" evidence="10">
    <location>
        <begin position="323"/>
        <end position="337"/>
    </location>
</feature>
<dbReference type="FunFam" id="1.10.275.10:FF:000005">
    <property type="entry name" value="Histidine ammonia-lyase"/>
    <property type="match status" value="1"/>
</dbReference>
<dbReference type="Gene3D" id="1.10.275.10">
    <property type="entry name" value="Fumarase/aspartase (N-terminal domain)"/>
    <property type="match status" value="1"/>
</dbReference>
<dbReference type="GO" id="GO:0004397">
    <property type="term" value="F:histidine ammonia-lyase activity"/>
    <property type="evidence" value="ECO:0007669"/>
    <property type="project" value="UniProtKB-UniRule"/>
</dbReference>
<dbReference type="EC" id="4.3.1.3" evidence="2 6"/>
<dbReference type="PROSITE" id="PS00488">
    <property type="entry name" value="PAL_HISTIDASE"/>
    <property type="match status" value="1"/>
</dbReference>
<dbReference type="NCBIfam" id="TIGR01225">
    <property type="entry name" value="hutH"/>
    <property type="match status" value="1"/>
</dbReference>
<comment type="pathway">
    <text evidence="1 6 8">Amino-acid degradation; L-histidine degradation into L-glutamate; N-formimidoyl-L-glutamate from L-histidine: step 1/3.</text>
</comment>
<evidence type="ECO:0000256" key="3">
    <source>
        <dbReference type="ARBA" id="ARBA00022808"/>
    </source>
</evidence>
<dbReference type="HAMAP" id="MF_00229">
    <property type="entry name" value="His_ammonia_lyase"/>
    <property type="match status" value="1"/>
</dbReference>
<evidence type="ECO:0000256" key="2">
    <source>
        <dbReference type="ARBA" id="ARBA00012994"/>
    </source>
</evidence>
<dbReference type="UniPathway" id="UPA00379">
    <property type="reaction ID" value="UER00549"/>
</dbReference>
<dbReference type="GO" id="GO:0019556">
    <property type="term" value="P:L-histidine catabolic process to glutamate and formamide"/>
    <property type="evidence" value="ECO:0007669"/>
    <property type="project" value="UniProtKB-UniPathway"/>
</dbReference>
<gene>
    <name evidence="6 11" type="primary">hutH</name>
    <name evidence="11" type="ORF">CDN99_03520</name>
</gene>
<dbReference type="RefSeq" id="WP_088382689.1">
    <property type="nucleotide sequence ID" value="NZ_NIOF01000001.1"/>
</dbReference>
<keyword evidence="4 6" id="KW-0456">Lyase</keyword>
<keyword evidence="12" id="KW-1185">Reference proteome</keyword>
<feature type="modified residue" description="2,3-didehydroalanine (Ser)" evidence="6">
    <location>
        <position position="145"/>
    </location>
</feature>
<dbReference type="OrthoDB" id="9806955at2"/>
<protein>
    <recommendedName>
        <fullName evidence="2 6">Histidine ammonia-lyase</fullName>
        <shortName evidence="6">Histidase</shortName>
        <ecNumber evidence="2 6">4.3.1.3</ecNumber>
    </recommendedName>
</protein>
<name>A0A246JM09_9BURK</name>
<dbReference type="NCBIfam" id="NF006871">
    <property type="entry name" value="PRK09367.1"/>
    <property type="match status" value="1"/>
</dbReference>
<accession>A0A246JM09</accession>
<comment type="catalytic activity">
    <reaction evidence="5 6 8">
        <text>L-histidine = trans-urocanate + NH4(+)</text>
        <dbReference type="Rhea" id="RHEA:21232"/>
        <dbReference type="ChEBI" id="CHEBI:17771"/>
        <dbReference type="ChEBI" id="CHEBI:28938"/>
        <dbReference type="ChEBI" id="CHEBI:57595"/>
        <dbReference type="EC" id="4.3.1.3"/>
    </reaction>
</comment>
<sequence>MTTSLEIIPGQLSLEQLRRIRAGGVSLALRADAFAAIRRGAAVVQAAAAGDAPVYGVNTGFGKLASKRIGKDELAALQRNLIRSHCVGVGAPLSPAVTRLMLATKAASLARGFSGVRESVVQCILDAFNAGLVPYVPAQGSVGASGDLAPLSHMTLALMGEGEMLVDGQRRPALAELEKAGLRPLVLEAKEGLALINGTQTSTALALDALLRFETVYAGAIVSGALSLDAARGSDGPFDPRIHEVRGQPGQIEAAAAYRALLAGSPIRQSHRDGDDRVQDPYCLRCQPQVMGACLDQSRYVRDVLLREANAVTDNPLVFAPEDGPAADAGASPSQGGIAAPGGAASQTLGTSTMVSGGNFHAEPVALAADALACAVAEVGAIAERRIAMLIDTGVSRLPAFLTDNAGLNSGFMIAHVTAAALASENKSLAHPASVDSLPTSANQEDHVSMATFGARRLGPMLDNTAHIIAIELLAAAQGIEFLRPLRSSAPLEDVHALLRERCPPMPSDHYLAPDIERAFALVNEDGDRSLATLLRRRTDMVVLD</sequence>